<protein>
    <recommendedName>
        <fullName evidence="2">RNA-editing substrate-binding complex 6 protein domain-containing protein</fullName>
    </recommendedName>
</protein>
<feature type="compositionally biased region" description="Polar residues" evidence="1">
    <location>
        <begin position="1"/>
        <end position="16"/>
    </location>
</feature>
<dbReference type="OrthoDB" id="440594at2759"/>
<evidence type="ECO:0000256" key="1">
    <source>
        <dbReference type="SAM" id="MobiDB-lite"/>
    </source>
</evidence>
<feature type="region of interest" description="Disordered" evidence="1">
    <location>
        <begin position="694"/>
        <end position="713"/>
    </location>
</feature>
<accession>A0A813DQH8</accession>
<feature type="region of interest" description="Disordered" evidence="1">
    <location>
        <begin position="729"/>
        <end position="758"/>
    </location>
</feature>
<name>A0A813DQH8_POLGL</name>
<keyword evidence="4" id="KW-1185">Reference proteome</keyword>
<comment type="caution">
    <text evidence="3">The sequence shown here is derived from an EMBL/GenBank/DDBJ whole genome shotgun (WGS) entry which is preliminary data.</text>
</comment>
<dbReference type="EMBL" id="CAJNNV010002804">
    <property type="protein sequence ID" value="CAE8587893.1"/>
    <property type="molecule type" value="Genomic_DNA"/>
</dbReference>
<feature type="compositionally biased region" description="Low complexity" evidence="1">
    <location>
        <begin position="694"/>
        <end position="710"/>
    </location>
</feature>
<organism evidence="3 4">
    <name type="scientific">Polarella glacialis</name>
    <name type="common">Dinoflagellate</name>
    <dbReference type="NCBI Taxonomy" id="89957"/>
    <lineage>
        <taxon>Eukaryota</taxon>
        <taxon>Sar</taxon>
        <taxon>Alveolata</taxon>
        <taxon>Dinophyceae</taxon>
        <taxon>Suessiales</taxon>
        <taxon>Suessiaceae</taxon>
        <taxon>Polarella</taxon>
    </lineage>
</organism>
<feature type="non-terminal residue" evidence="3">
    <location>
        <position position="1"/>
    </location>
</feature>
<feature type="compositionally biased region" description="Polar residues" evidence="1">
    <location>
        <begin position="39"/>
        <end position="49"/>
    </location>
</feature>
<evidence type="ECO:0000313" key="4">
    <source>
        <dbReference type="Proteomes" id="UP000654075"/>
    </source>
</evidence>
<evidence type="ECO:0000313" key="3">
    <source>
        <dbReference type="EMBL" id="CAE8587893.1"/>
    </source>
</evidence>
<dbReference type="InterPro" id="IPR058917">
    <property type="entry name" value="RESC6_dom"/>
</dbReference>
<sequence>SGTAVSSTCSFGSTQRLPRKQQSGDEEAPVTAPRPATGQEDSSIASKSLQALARHRSSNEGAWRAHLQRAAEACEKADAEGAARVLNACSRSPLLSAGDSSAAQQVAQLYAERAGRLLPQSNSRQLATVANALARMMVRDEVLVANLAKELRVKFAKCNTFQASLIANALARLMVVERTLFGQLIPAYAAKHASRFRVKDLALVLNAYAKTQLRSTAVFEALADRCREQAEHMDCHAVSVIANAHARVLVTDERLFRALAWRLRSCSRTCTFQAVAGLANSYAKFGFTSPARPPEAEEAVAALAAQKAYARPSRNLPGSLGITDAVFDTVLGELPRLLGEWSSQSSSAHSTVLLAHAAARAGQHRRRPELPATLAASALRGLRSFEAQQLGMLAVAFAEIWPLGADAARSQEASEASSAGQGHLTRELFWSKLASEAAARNELLSPSDAANCGVAFAAAGLDAEDVLALHLVQHCREEPPPAVASAILVAHAFAGVWDKEALELLSGHIPDMLWQATDAIACRLGLSLWLAGGRVEGELRQSIEAHVVRVAWSLAQPVPPGAASSRGEALELGLESDDSAMRTACQGLAALLAPDLRLNAGSSARLEDAAGTSRLMWLEVRPDLAESFEVRMPPCVPRSSRPAAQSWQPDVAPSPELLEAGQRLALRLSEERPSLGLLLQRLLRARSGDGAEQSTAAASFSSRSAPASTAGQLPPRGCVLSALLLPSATSRRPSHLRASSDASIEETSSAIGAGRLSR</sequence>
<gene>
    <name evidence="3" type="ORF">PGLA1383_LOCUS6719</name>
</gene>
<feature type="compositionally biased region" description="Polar residues" evidence="1">
    <location>
        <begin position="740"/>
        <end position="750"/>
    </location>
</feature>
<evidence type="ECO:0000259" key="2">
    <source>
        <dbReference type="Pfam" id="PF26188"/>
    </source>
</evidence>
<proteinExistence type="predicted"/>
<feature type="domain" description="RNA-editing substrate-binding complex 6 protein" evidence="2">
    <location>
        <begin position="103"/>
        <end position="251"/>
    </location>
</feature>
<dbReference type="AlphaFoldDB" id="A0A813DQH8"/>
<feature type="non-terminal residue" evidence="3">
    <location>
        <position position="758"/>
    </location>
</feature>
<dbReference type="Proteomes" id="UP000654075">
    <property type="component" value="Unassembled WGS sequence"/>
</dbReference>
<feature type="region of interest" description="Disordered" evidence="1">
    <location>
        <begin position="1"/>
        <end position="57"/>
    </location>
</feature>
<reference evidence="3" key="1">
    <citation type="submission" date="2021-02" db="EMBL/GenBank/DDBJ databases">
        <authorList>
            <person name="Dougan E. K."/>
            <person name="Rhodes N."/>
            <person name="Thang M."/>
            <person name="Chan C."/>
        </authorList>
    </citation>
    <scope>NUCLEOTIDE SEQUENCE</scope>
</reference>
<dbReference type="Pfam" id="PF26188">
    <property type="entry name" value="RESC6"/>
    <property type="match status" value="1"/>
</dbReference>